<dbReference type="InterPro" id="IPR050464">
    <property type="entry name" value="Zeta_carotene_desat/Oxidored"/>
</dbReference>
<dbReference type="Pfam" id="PF13450">
    <property type="entry name" value="NAD_binding_8"/>
    <property type="match status" value="1"/>
</dbReference>
<keyword evidence="9 11" id="KW-0627">Porphyrin biosynthesis</keyword>
<dbReference type="OMA" id="NKITIMM"/>
<evidence type="ECO:0000256" key="5">
    <source>
        <dbReference type="ARBA" id="ARBA00022630"/>
    </source>
</evidence>
<dbReference type="GO" id="GO:0004729">
    <property type="term" value="F:oxygen-dependent protoporphyrinogen oxidase activity"/>
    <property type="evidence" value="ECO:0007669"/>
    <property type="project" value="UniProtKB-UniRule"/>
</dbReference>
<comment type="pathway">
    <text evidence="2 11">Porphyrin-containing compound metabolism; protoporphyrin-IX biosynthesis; protoporphyrin-IX from protoporphyrinogen-IX: step 1/1.</text>
</comment>
<name>J7RCW6_HUIN7</name>
<dbReference type="GeneID" id="34528494"/>
<dbReference type="KEGG" id="kng:KNAG_0L00980"/>
<comment type="cofactor">
    <cofactor evidence="11">
        <name>FAD</name>
        <dbReference type="ChEBI" id="CHEBI:57692"/>
    </cofactor>
    <text evidence="11">Binds 1 FAD per subunit.</text>
</comment>
<evidence type="ECO:0000256" key="7">
    <source>
        <dbReference type="ARBA" id="ARBA00023002"/>
    </source>
</evidence>
<dbReference type="PANTHER" id="PTHR42923:SF3">
    <property type="entry name" value="PROTOPORPHYRINOGEN OXIDASE"/>
    <property type="match status" value="1"/>
</dbReference>
<keyword evidence="6 11" id="KW-0274">FAD</keyword>
<evidence type="ECO:0000313" key="13">
    <source>
        <dbReference type="Proteomes" id="UP000006310"/>
    </source>
</evidence>
<dbReference type="InterPro" id="IPR036188">
    <property type="entry name" value="FAD/NAD-bd_sf"/>
</dbReference>
<dbReference type="eggNOG" id="KOG1276">
    <property type="taxonomic scope" value="Eukaryota"/>
</dbReference>
<dbReference type="STRING" id="1071383.J7RCW6"/>
<evidence type="ECO:0000256" key="9">
    <source>
        <dbReference type="ARBA" id="ARBA00023244"/>
    </source>
</evidence>
<evidence type="ECO:0000256" key="8">
    <source>
        <dbReference type="ARBA" id="ARBA00023133"/>
    </source>
</evidence>
<accession>J7RCW6</accession>
<dbReference type="NCBIfam" id="TIGR00562">
    <property type="entry name" value="proto_IX_ox"/>
    <property type="match status" value="1"/>
</dbReference>
<dbReference type="AlphaFoldDB" id="J7RCW6"/>
<dbReference type="GO" id="GO:0006782">
    <property type="term" value="P:protoporphyrinogen IX biosynthetic process"/>
    <property type="evidence" value="ECO:0007669"/>
    <property type="project" value="UniProtKB-UniRule"/>
</dbReference>
<dbReference type="HOGENOM" id="CLU_009629_1_2_1"/>
<comment type="catalytic activity">
    <reaction evidence="10 11">
        <text>protoporphyrinogen IX + 3 O2 = protoporphyrin IX + 3 H2O2</text>
        <dbReference type="Rhea" id="RHEA:25576"/>
        <dbReference type="ChEBI" id="CHEBI:15379"/>
        <dbReference type="ChEBI" id="CHEBI:16240"/>
        <dbReference type="ChEBI" id="CHEBI:57306"/>
        <dbReference type="ChEBI" id="CHEBI:57307"/>
        <dbReference type="EC" id="1.3.3.4"/>
    </reaction>
</comment>
<dbReference type="OrthoDB" id="438553at2759"/>
<dbReference type="PANTHER" id="PTHR42923">
    <property type="entry name" value="PROTOPORPHYRINOGEN OXIDASE"/>
    <property type="match status" value="1"/>
</dbReference>
<evidence type="ECO:0000256" key="3">
    <source>
        <dbReference type="ARBA" id="ARBA00010551"/>
    </source>
</evidence>
<keyword evidence="7 11" id="KW-0560">Oxidoreductase</keyword>
<keyword evidence="5 11" id="KW-0285">Flavoprotein</keyword>
<protein>
    <recommendedName>
        <fullName evidence="4 11">Protoporphyrinogen oxidase</fullName>
        <ecNumber evidence="4 11">1.3.3.4</ecNumber>
    </recommendedName>
</protein>
<dbReference type="SUPFAM" id="SSF54373">
    <property type="entry name" value="FAD-linked reductases, C-terminal domain"/>
    <property type="match status" value="1"/>
</dbReference>
<reference evidence="12 13" key="1">
    <citation type="journal article" date="2011" name="Proc. Natl. Acad. Sci. U.S.A.">
        <title>Evolutionary erosion of yeast sex chromosomes by mating-type switching accidents.</title>
        <authorList>
            <person name="Gordon J.L."/>
            <person name="Armisen D."/>
            <person name="Proux-Wera E."/>
            <person name="Oheigeartaigh S.S."/>
            <person name="Byrne K.P."/>
            <person name="Wolfe K.H."/>
        </authorList>
    </citation>
    <scope>NUCLEOTIDE SEQUENCE [LARGE SCALE GENOMIC DNA]</scope>
    <source>
        <strain evidence="13">ATCC MYA-139 / BCRC 22969 / CBS 8797 / CCRC 22969 / KCTC 17520 / NBRC 10181 / NCYC 3082</strain>
    </source>
</reference>
<comment type="function">
    <text evidence="1 11">Catalyzes the 6-electron oxidation of protoporphyrinogen-IX to form protoporphyrin-IX.</text>
</comment>
<gene>
    <name evidence="12" type="primary">KNAG0L00980</name>
    <name evidence="12" type="ordered locus">KNAG_0L00980</name>
</gene>
<evidence type="ECO:0000256" key="6">
    <source>
        <dbReference type="ARBA" id="ARBA00022827"/>
    </source>
</evidence>
<keyword evidence="13" id="KW-1185">Reference proteome</keyword>
<evidence type="ECO:0000256" key="1">
    <source>
        <dbReference type="ARBA" id="ARBA00002600"/>
    </source>
</evidence>
<dbReference type="Gene3D" id="3.50.50.60">
    <property type="entry name" value="FAD/NAD(P)-binding domain"/>
    <property type="match status" value="1"/>
</dbReference>
<reference evidence="13" key="2">
    <citation type="submission" date="2012-08" db="EMBL/GenBank/DDBJ databases">
        <title>Genome sequence of Kazachstania naganishii.</title>
        <authorList>
            <person name="Gordon J.L."/>
            <person name="Armisen D."/>
            <person name="Proux-Wera E."/>
            <person name="OhEigeartaigh S.S."/>
            <person name="Byrne K.P."/>
            <person name="Wolfe K.H."/>
        </authorList>
    </citation>
    <scope>NUCLEOTIDE SEQUENCE [LARGE SCALE GENOMIC DNA]</scope>
    <source>
        <strain evidence="13">ATCC MYA-139 / BCRC 22969 / CBS 8797 / CCRC 22969 / KCTC 17520 / NBRC 10181 / NCYC 3082</strain>
    </source>
</reference>
<sequence>MLKQLTKLPLNSRVGVVGAGMSGLMFTYTLGKLRPDVNITLFERNKGKVGGWVNSWDTVDQNGDPIMFERGPRTLRGVSDGSVLMIDTLKELGKTNKLKCIEKTADANKKFIADPNDNLVQAPNSFLSFLKFSASPLGKGLFSAILLEWARKPCEDLFKDESAESLVRRRYGNDFIGNNILSAIFRGIYADDLSTLSAKKVLSKLYNDERLYGSTCKALLVKWKNRRLSGSNYDCPVPRLTDTILKYKDAFRKDENELYLLSRHLKKYPMLCFDGGLSTFPNAVKDAVDKMKNVTVIRDNVSNAHYKDGKLSVEVEGHKPQELDHLRFSVAPDSIEAVLGGSNKALSKKFKELEYLTIALVNYYLPNKDIIEKKYHSFGYLIPKSNKNPGKVLGVIFDSIIEKNAKPLFEPSQGGQSGNLARGKEYTKMTAMVGGYMFNDPKTRKPVVPPESATIANVRDAFKKHLHISEKDLDAGLWQYTLAENSLPRYSVGYCDWSAAAQSMVTKDYDGKVSLGGIGFAKSCGIPDVVTDGFIDALSLSQ</sequence>
<proteinExistence type="inferred from homology"/>
<dbReference type="EC" id="1.3.3.4" evidence="4 11"/>
<evidence type="ECO:0000256" key="10">
    <source>
        <dbReference type="ARBA" id="ARBA00047554"/>
    </source>
</evidence>
<evidence type="ECO:0000313" key="12">
    <source>
        <dbReference type="EMBL" id="CCK72720.1"/>
    </source>
</evidence>
<dbReference type="RefSeq" id="XP_022466965.1">
    <property type="nucleotide sequence ID" value="XM_022610694.1"/>
</dbReference>
<dbReference type="EMBL" id="HE978325">
    <property type="protein sequence ID" value="CCK72720.1"/>
    <property type="molecule type" value="Genomic_DNA"/>
</dbReference>
<comment type="subcellular location">
    <subcellularLocation>
        <location evidence="11">Mitochondrion inner membrane</location>
    </subcellularLocation>
</comment>
<dbReference type="InterPro" id="IPR004572">
    <property type="entry name" value="Protoporphyrinogen_oxidase"/>
</dbReference>
<dbReference type="UniPathway" id="UPA00251">
    <property type="reaction ID" value="UER00324"/>
</dbReference>
<comment type="similarity">
    <text evidence="3 11">Belongs to the protoporphyrinogen/coproporphyrinogen oxidase family. Protoporphyrinogen oxidase subfamily.</text>
</comment>
<organism evidence="12 13">
    <name type="scientific">Huiozyma naganishii (strain ATCC MYA-139 / BCRC 22969 / CBS 8797 / KCTC 17520 / NBRC 10181 / NCYC 3082 / Yp74L-3)</name>
    <name type="common">Yeast</name>
    <name type="synonym">Kazachstania naganishii</name>
    <dbReference type="NCBI Taxonomy" id="1071383"/>
    <lineage>
        <taxon>Eukaryota</taxon>
        <taxon>Fungi</taxon>
        <taxon>Dikarya</taxon>
        <taxon>Ascomycota</taxon>
        <taxon>Saccharomycotina</taxon>
        <taxon>Saccharomycetes</taxon>
        <taxon>Saccharomycetales</taxon>
        <taxon>Saccharomycetaceae</taxon>
        <taxon>Huiozyma</taxon>
    </lineage>
</organism>
<dbReference type="Proteomes" id="UP000006310">
    <property type="component" value="Chromosome 12"/>
</dbReference>
<evidence type="ECO:0000256" key="11">
    <source>
        <dbReference type="RuleBase" id="RU367069"/>
    </source>
</evidence>
<dbReference type="GO" id="GO:0005743">
    <property type="term" value="C:mitochondrial inner membrane"/>
    <property type="evidence" value="ECO:0007669"/>
    <property type="project" value="UniProtKB-SubCell"/>
</dbReference>
<dbReference type="SUPFAM" id="SSF51905">
    <property type="entry name" value="FAD/NAD(P)-binding domain"/>
    <property type="match status" value="1"/>
</dbReference>
<keyword evidence="8 11" id="KW-0350">Heme biosynthesis</keyword>
<evidence type="ECO:0000256" key="2">
    <source>
        <dbReference type="ARBA" id="ARBA00005073"/>
    </source>
</evidence>
<evidence type="ECO:0000256" key="4">
    <source>
        <dbReference type="ARBA" id="ARBA00012867"/>
    </source>
</evidence>